<evidence type="ECO:0000259" key="5">
    <source>
        <dbReference type="Pfam" id="PF01951"/>
    </source>
</evidence>
<sequence>MSRGHRSVPRTADIALEAWADSREECLAEAVRALVETFADIGEAVPDGSVMIALAEETDEGLLGALLDEVVYQVEVPGRVAVDVSIDERTGVTRGQVEMRLATVPVGTVGHVGGSPTAVAVLGLRFGREAGMWHAHVVVDVYPRDRTFR</sequence>
<evidence type="ECO:0000256" key="2">
    <source>
        <dbReference type="ARBA" id="ARBA00022694"/>
    </source>
</evidence>
<organism evidence="6 7">
    <name type="scientific">Microtetraspora glauca</name>
    <dbReference type="NCBI Taxonomy" id="1996"/>
    <lineage>
        <taxon>Bacteria</taxon>
        <taxon>Bacillati</taxon>
        <taxon>Actinomycetota</taxon>
        <taxon>Actinomycetes</taxon>
        <taxon>Streptosporangiales</taxon>
        <taxon>Streptosporangiaceae</taxon>
        <taxon>Microtetraspora</taxon>
    </lineage>
</organism>
<dbReference type="InterPro" id="IPR023572">
    <property type="entry name" value="Archease_dom"/>
</dbReference>
<protein>
    <submittedName>
        <fullName evidence="6">Archease</fullName>
    </submittedName>
</protein>
<dbReference type="InterPro" id="IPR036820">
    <property type="entry name" value="Archease_dom_sf"/>
</dbReference>
<dbReference type="Gene3D" id="3.55.10.10">
    <property type="entry name" value="Archease domain"/>
    <property type="match status" value="1"/>
</dbReference>
<evidence type="ECO:0000256" key="4">
    <source>
        <dbReference type="ARBA" id="ARBA00022837"/>
    </source>
</evidence>
<dbReference type="Pfam" id="PF01951">
    <property type="entry name" value="Archease"/>
    <property type="match status" value="1"/>
</dbReference>
<comment type="caution">
    <text evidence="6">The sequence shown here is derived from an EMBL/GenBank/DDBJ whole genome shotgun (WGS) entry which is preliminary data.</text>
</comment>
<dbReference type="EMBL" id="JBFALK010000025">
    <property type="protein sequence ID" value="MEV0973921.1"/>
    <property type="molecule type" value="Genomic_DNA"/>
</dbReference>
<evidence type="ECO:0000256" key="3">
    <source>
        <dbReference type="ARBA" id="ARBA00022723"/>
    </source>
</evidence>
<evidence type="ECO:0000313" key="7">
    <source>
        <dbReference type="Proteomes" id="UP001551675"/>
    </source>
</evidence>
<keyword evidence="7" id="KW-1185">Reference proteome</keyword>
<comment type="similarity">
    <text evidence="1">Belongs to the archease family.</text>
</comment>
<dbReference type="RefSeq" id="WP_061259889.1">
    <property type="nucleotide sequence ID" value="NZ_JBFALK010000025.1"/>
</dbReference>
<keyword evidence="3" id="KW-0479">Metal-binding</keyword>
<proteinExistence type="inferred from homology"/>
<keyword evidence="2" id="KW-0819">tRNA processing</keyword>
<dbReference type="SUPFAM" id="SSF69819">
    <property type="entry name" value="MTH1598-like"/>
    <property type="match status" value="1"/>
</dbReference>
<reference evidence="6 7" key="1">
    <citation type="submission" date="2024-06" db="EMBL/GenBank/DDBJ databases">
        <title>The Natural Products Discovery Center: Release of the First 8490 Sequenced Strains for Exploring Actinobacteria Biosynthetic Diversity.</title>
        <authorList>
            <person name="Kalkreuter E."/>
            <person name="Kautsar S.A."/>
            <person name="Yang D."/>
            <person name="Bader C.D."/>
            <person name="Teijaro C.N."/>
            <person name="Fluegel L."/>
            <person name="Davis C.M."/>
            <person name="Simpson J.R."/>
            <person name="Lauterbach L."/>
            <person name="Steele A.D."/>
            <person name="Gui C."/>
            <person name="Meng S."/>
            <person name="Li G."/>
            <person name="Viehrig K."/>
            <person name="Ye F."/>
            <person name="Su P."/>
            <person name="Kiefer A.F."/>
            <person name="Nichols A."/>
            <person name="Cepeda A.J."/>
            <person name="Yan W."/>
            <person name="Fan B."/>
            <person name="Jiang Y."/>
            <person name="Adhikari A."/>
            <person name="Zheng C.-J."/>
            <person name="Schuster L."/>
            <person name="Cowan T.M."/>
            <person name="Smanski M.J."/>
            <person name="Chevrette M.G."/>
            <person name="De Carvalho L.P.S."/>
            <person name="Shen B."/>
        </authorList>
    </citation>
    <scope>NUCLEOTIDE SEQUENCE [LARGE SCALE GENOMIC DNA]</scope>
    <source>
        <strain evidence="6 7">NPDC050100</strain>
    </source>
</reference>
<accession>A0ABV3GR95</accession>
<keyword evidence="4" id="KW-0106">Calcium</keyword>
<name>A0ABV3GR95_MICGL</name>
<feature type="domain" description="Archease" evidence="5">
    <location>
        <begin position="7"/>
        <end position="141"/>
    </location>
</feature>
<evidence type="ECO:0000256" key="1">
    <source>
        <dbReference type="ARBA" id="ARBA00007963"/>
    </source>
</evidence>
<dbReference type="Proteomes" id="UP001551675">
    <property type="component" value="Unassembled WGS sequence"/>
</dbReference>
<evidence type="ECO:0000313" key="6">
    <source>
        <dbReference type="EMBL" id="MEV0973921.1"/>
    </source>
</evidence>
<gene>
    <name evidence="6" type="ORF">AB0I59_35460</name>
</gene>